<dbReference type="GO" id="GO:0004497">
    <property type="term" value="F:monooxygenase activity"/>
    <property type="evidence" value="ECO:0007669"/>
    <property type="project" value="UniProtKB-KW"/>
</dbReference>
<dbReference type="PANTHER" id="PTHR13789:SF147">
    <property type="entry name" value="PUTATIVE (AFU_ORTHOLOGUE AFUA_2G01950)-RELATED"/>
    <property type="match status" value="1"/>
</dbReference>
<keyword evidence="4" id="KW-1133">Transmembrane helix</keyword>
<evidence type="ECO:0000256" key="1">
    <source>
        <dbReference type="ARBA" id="ARBA00007992"/>
    </source>
</evidence>
<keyword evidence="4" id="KW-0472">Membrane</keyword>
<reference evidence="6" key="1">
    <citation type="submission" date="2022-07" db="EMBL/GenBank/DDBJ databases">
        <title>Genome Sequence of Physisporinus lineatus.</title>
        <authorList>
            <person name="Buettner E."/>
        </authorList>
    </citation>
    <scope>NUCLEOTIDE SEQUENCE</scope>
    <source>
        <strain evidence="6">VT162</strain>
    </source>
</reference>
<dbReference type="Gene3D" id="3.50.50.60">
    <property type="entry name" value="FAD/NAD(P)-binding domain"/>
    <property type="match status" value="2"/>
</dbReference>
<evidence type="ECO:0000313" key="6">
    <source>
        <dbReference type="EMBL" id="KAJ3490900.1"/>
    </source>
</evidence>
<evidence type="ECO:0000313" key="7">
    <source>
        <dbReference type="Proteomes" id="UP001212997"/>
    </source>
</evidence>
<dbReference type="PANTHER" id="PTHR13789">
    <property type="entry name" value="MONOOXYGENASE"/>
    <property type="match status" value="1"/>
</dbReference>
<dbReference type="Proteomes" id="UP001212997">
    <property type="component" value="Unassembled WGS sequence"/>
</dbReference>
<evidence type="ECO:0000256" key="4">
    <source>
        <dbReference type="SAM" id="Phobius"/>
    </source>
</evidence>
<dbReference type="InterPro" id="IPR050493">
    <property type="entry name" value="FAD-dep_Monooxygenase_BioMet"/>
</dbReference>
<dbReference type="AlphaFoldDB" id="A0AAD5VB77"/>
<gene>
    <name evidence="6" type="ORF">NLI96_g1080</name>
</gene>
<keyword evidence="7" id="KW-1185">Reference proteome</keyword>
<evidence type="ECO:0000256" key="3">
    <source>
        <dbReference type="ARBA" id="ARBA00023033"/>
    </source>
</evidence>
<dbReference type="Pfam" id="PF01266">
    <property type="entry name" value="DAO"/>
    <property type="match status" value="1"/>
</dbReference>
<dbReference type="SUPFAM" id="SSF51905">
    <property type="entry name" value="FAD/NAD(P)-binding domain"/>
    <property type="match status" value="1"/>
</dbReference>
<accession>A0AAD5VB77</accession>
<feature type="domain" description="FAD dependent oxidoreductase" evidence="5">
    <location>
        <begin position="20"/>
        <end position="61"/>
    </location>
</feature>
<dbReference type="InterPro" id="IPR006076">
    <property type="entry name" value="FAD-dep_OxRdtase"/>
</dbReference>
<sequence>MSPTRSTRSNSLEQHLLPIDFLIIGGGVAGLCSAIALTRVGHKVTLFDQSSDFEKTKGAGGCRVPPNMSKILIRWGLEKQLRAIASTSRTVHLARYDSGYTLGTHAWEAEVLKETGGDFICMHAQSPFPSSNNALSFQYGSLRKLFSGLRRKFEFDVILGADGQSGISRRVVADQEERETPLGMSMYNLVVPKDKINQEPELLEMLEQGTIHTWLGDGRAAIGYPIKNPDNPHDKDYALHLWLPADDMAGNGWTSAVDNDFLLSEMGTCESRLRKLAGLAPAPACIPVTERPELEDWVHEDGPMLLIGSAAHPFYPGALQGMSLGVCDAAALGHLFQHLHTRDQIETFLWAFEEIRQGRVSSIKEAEMNYLSTLTLPSGEMQELRDKSMRAKYDAGLNALDADNGGDDIAEQFEAVRETFGYDAEDEADDWWVKWGSLKERAQYDVIKTDFVFAVQSQESTTSVCVE</sequence>
<name>A0AAD5VB77_9APHY</name>
<organism evidence="6 7">
    <name type="scientific">Meripilus lineatus</name>
    <dbReference type="NCBI Taxonomy" id="2056292"/>
    <lineage>
        <taxon>Eukaryota</taxon>
        <taxon>Fungi</taxon>
        <taxon>Dikarya</taxon>
        <taxon>Basidiomycota</taxon>
        <taxon>Agaricomycotina</taxon>
        <taxon>Agaricomycetes</taxon>
        <taxon>Polyporales</taxon>
        <taxon>Meripilaceae</taxon>
        <taxon>Meripilus</taxon>
    </lineage>
</organism>
<dbReference type="EMBL" id="JANAWD010000020">
    <property type="protein sequence ID" value="KAJ3490900.1"/>
    <property type="molecule type" value="Genomic_DNA"/>
</dbReference>
<protein>
    <recommendedName>
        <fullName evidence="5">FAD dependent oxidoreductase domain-containing protein</fullName>
    </recommendedName>
</protein>
<keyword evidence="3" id="KW-0503">Monooxygenase</keyword>
<proteinExistence type="inferred from homology"/>
<comment type="caution">
    <text evidence="6">The sequence shown here is derived from an EMBL/GenBank/DDBJ whole genome shotgun (WGS) entry which is preliminary data.</text>
</comment>
<comment type="similarity">
    <text evidence="1">Belongs to the paxM FAD-dependent monooxygenase family.</text>
</comment>
<dbReference type="InterPro" id="IPR036188">
    <property type="entry name" value="FAD/NAD-bd_sf"/>
</dbReference>
<keyword evidence="2" id="KW-0560">Oxidoreductase</keyword>
<evidence type="ECO:0000259" key="5">
    <source>
        <dbReference type="Pfam" id="PF01266"/>
    </source>
</evidence>
<keyword evidence="4" id="KW-0812">Transmembrane</keyword>
<evidence type="ECO:0000256" key="2">
    <source>
        <dbReference type="ARBA" id="ARBA00023002"/>
    </source>
</evidence>
<dbReference type="PRINTS" id="PR00420">
    <property type="entry name" value="RNGMNOXGNASE"/>
</dbReference>
<feature type="transmembrane region" description="Helical" evidence="4">
    <location>
        <begin position="21"/>
        <end position="41"/>
    </location>
</feature>